<dbReference type="EMBL" id="JAQAGZ010000031">
    <property type="protein sequence ID" value="MCZ8517062.1"/>
    <property type="molecule type" value="Genomic_DNA"/>
</dbReference>
<evidence type="ECO:0000256" key="3">
    <source>
        <dbReference type="ARBA" id="ARBA00022692"/>
    </source>
</evidence>
<feature type="transmembrane region" description="Helical" evidence="6">
    <location>
        <begin position="6"/>
        <end position="28"/>
    </location>
</feature>
<feature type="transmembrane region" description="Helical" evidence="6">
    <location>
        <begin position="72"/>
        <end position="89"/>
    </location>
</feature>
<keyword evidence="3 6" id="KW-0812">Transmembrane</keyword>
<keyword evidence="9" id="KW-1185">Reference proteome</keyword>
<comment type="caution">
    <text evidence="8">The sequence shown here is derived from an EMBL/GenBank/DDBJ whole genome shotgun (WGS) entry which is preliminary data.</text>
</comment>
<dbReference type="SUPFAM" id="SSF103473">
    <property type="entry name" value="MFS general substrate transporter"/>
    <property type="match status" value="1"/>
</dbReference>
<organism evidence="8 9">
    <name type="scientific">Paenibacillus gyeongsangnamensis</name>
    <dbReference type="NCBI Taxonomy" id="3388067"/>
    <lineage>
        <taxon>Bacteria</taxon>
        <taxon>Bacillati</taxon>
        <taxon>Bacillota</taxon>
        <taxon>Bacilli</taxon>
        <taxon>Bacillales</taxon>
        <taxon>Paenibacillaceae</taxon>
        <taxon>Paenibacillus</taxon>
    </lineage>
</organism>
<accession>A0ABT4QJK8</accession>
<name>A0ABT4QJK8_9BACL</name>
<evidence type="ECO:0000259" key="7">
    <source>
        <dbReference type="PROSITE" id="PS50850"/>
    </source>
</evidence>
<dbReference type="InterPro" id="IPR036259">
    <property type="entry name" value="MFS_trans_sf"/>
</dbReference>
<dbReference type="PANTHER" id="PTHR42718">
    <property type="entry name" value="MAJOR FACILITATOR SUPERFAMILY MULTIDRUG TRANSPORTER MFSC"/>
    <property type="match status" value="1"/>
</dbReference>
<dbReference type="InterPro" id="IPR020846">
    <property type="entry name" value="MFS_dom"/>
</dbReference>
<sequence length="132" mass="15049">MNDKIVMPVWTFVVFIVLMNTTMFNVSIPSIIRDIGVSAALGSWIISSYTIGYALSTMIYSRLSDVLPIRRLLWIGLSILGLSSVFGSWRRIFKLCLWLGLRSLPTPARWRDLVSFSPADIFLMKGEAERFR</sequence>
<reference evidence="8 9" key="1">
    <citation type="submission" date="2022-12" db="EMBL/GenBank/DDBJ databases">
        <title>Draft genome sequence of Paenibacillus sp. dW9.</title>
        <authorList>
            <person name="Choi E.-W."/>
            <person name="Kim D.-U."/>
        </authorList>
    </citation>
    <scope>NUCLEOTIDE SEQUENCE [LARGE SCALE GENOMIC DNA]</scope>
    <source>
        <strain evidence="9">dW9</strain>
    </source>
</reference>
<gene>
    <name evidence="8" type="ORF">O9H85_32875</name>
</gene>
<evidence type="ECO:0000256" key="6">
    <source>
        <dbReference type="SAM" id="Phobius"/>
    </source>
</evidence>
<evidence type="ECO:0000256" key="1">
    <source>
        <dbReference type="ARBA" id="ARBA00004651"/>
    </source>
</evidence>
<dbReference type="Proteomes" id="UP001527882">
    <property type="component" value="Unassembled WGS sequence"/>
</dbReference>
<evidence type="ECO:0000313" key="8">
    <source>
        <dbReference type="EMBL" id="MCZ8517062.1"/>
    </source>
</evidence>
<proteinExistence type="predicted"/>
<keyword evidence="5 6" id="KW-0472">Membrane</keyword>
<evidence type="ECO:0000313" key="9">
    <source>
        <dbReference type="Proteomes" id="UP001527882"/>
    </source>
</evidence>
<evidence type="ECO:0000256" key="5">
    <source>
        <dbReference type="ARBA" id="ARBA00023136"/>
    </source>
</evidence>
<feature type="transmembrane region" description="Helical" evidence="6">
    <location>
        <begin position="35"/>
        <end position="60"/>
    </location>
</feature>
<dbReference type="InterPro" id="IPR011701">
    <property type="entry name" value="MFS"/>
</dbReference>
<dbReference type="PROSITE" id="PS50850">
    <property type="entry name" value="MFS"/>
    <property type="match status" value="1"/>
</dbReference>
<comment type="subcellular location">
    <subcellularLocation>
        <location evidence="1">Cell membrane</location>
        <topology evidence="1">Multi-pass membrane protein</topology>
    </subcellularLocation>
</comment>
<evidence type="ECO:0000256" key="2">
    <source>
        <dbReference type="ARBA" id="ARBA00022448"/>
    </source>
</evidence>
<keyword evidence="4 6" id="KW-1133">Transmembrane helix</keyword>
<dbReference type="Pfam" id="PF07690">
    <property type="entry name" value="MFS_1"/>
    <property type="match status" value="1"/>
</dbReference>
<evidence type="ECO:0000256" key="4">
    <source>
        <dbReference type="ARBA" id="ARBA00022989"/>
    </source>
</evidence>
<feature type="domain" description="Major facilitator superfamily (MFS) profile" evidence="7">
    <location>
        <begin position="6"/>
        <end position="132"/>
    </location>
</feature>
<dbReference type="Gene3D" id="1.20.1720.10">
    <property type="entry name" value="Multidrug resistance protein D"/>
    <property type="match status" value="1"/>
</dbReference>
<protein>
    <submittedName>
        <fullName evidence="8">MFS transporter</fullName>
    </submittedName>
</protein>
<dbReference type="PANTHER" id="PTHR42718:SF9">
    <property type="entry name" value="MAJOR FACILITATOR SUPERFAMILY MULTIDRUG TRANSPORTER MFSC"/>
    <property type="match status" value="1"/>
</dbReference>
<keyword evidence="2" id="KW-0813">Transport</keyword>